<dbReference type="EMBL" id="CAFBOU010000075">
    <property type="protein sequence ID" value="CAB4995689.1"/>
    <property type="molecule type" value="Genomic_DNA"/>
</dbReference>
<dbReference type="AlphaFoldDB" id="A0A6J7NXZ0"/>
<protein>
    <submittedName>
        <fullName evidence="1">Unannotated protein</fullName>
    </submittedName>
</protein>
<reference evidence="1" key="1">
    <citation type="submission" date="2020-05" db="EMBL/GenBank/DDBJ databases">
        <authorList>
            <person name="Chiriac C."/>
            <person name="Salcher M."/>
            <person name="Ghai R."/>
            <person name="Kavagutti S V."/>
        </authorList>
    </citation>
    <scope>NUCLEOTIDE SEQUENCE</scope>
</reference>
<proteinExistence type="predicted"/>
<gene>
    <name evidence="1" type="ORF">UFOPK4010_00880</name>
</gene>
<sequence>MDAVETVIVRAAPAVLGPRGSESVLPAARTFMLGVTAGDVASTARCDSATRICCKMNCKSLTVMVKSAPRATAEACCDCDMEP</sequence>
<organism evidence="1">
    <name type="scientific">freshwater metagenome</name>
    <dbReference type="NCBI Taxonomy" id="449393"/>
    <lineage>
        <taxon>unclassified sequences</taxon>
        <taxon>metagenomes</taxon>
        <taxon>ecological metagenomes</taxon>
    </lineage>
</organism>
<evidence type="ECO:0000313" key="1">
    <source>
        <dbReference type="EMBL" id="CAB4995689.1"/>
    </source>
</evidence>
<accession>A0A6J7NXZ0</accession>
<name>A0A6J7NXZ0_9ZZZZ</name>